<evidence type="ECO:0000313" key="1">
    <source>
        <dbReference type="EMBL" id="KAI6081694.1"/>
    </source>
</evidence>
<evidence type="ECO:0000313" key="2">
    <source>
        <dbReference type="Proteomes" id="UP001497680"/>
    </source>
</evidence>
<name>A0ACC0CMP9_9PEZI</name>
<dbReference type="Proteomes" id="UP001497680">
    <property type="component" value="Unassembled WGS sequence"/>
</dbReference>
<reference evidence="1 2" key="1">
    <citation type="journal article" date="2022" name="New Phytol.">
        <title>Ecological generalism drives hyperdiversity of secondary metabolite gene clusters in xylarialean endophytes.</title>
        <authorList>
            <person name="Franco M.E.E."/>
            <person name="Wisecaver J.H."/>
            <person name="Arnold A.E."/>
            <person name="Ju Y.M."/>
            <person name="Slot J.C."/>
            <person name="Ahrendt S."/>
            <person name="Moore L.P."/>
            <person name="Eastman K.E."/>
            <person name="Scott K."/>
            <person name="Konkel Z."/>
            <person name="Mondo S.J."/>
            <person name="Kuo A."/>
            <person name="Hayes R.D."/>
            <person name="Haridas S."/>
            <person name="Andreopoulos B."/>
            <person name="Riley R."/>
            <person name="LaButti K."/>
            <person name="Pangilinan J."/>
            <person name="Lipzen A."/>
            <person name="Amirebrahimi M."/>
            <person name="Yan J."/>
            <person name="Adam C."/>
            <person name="Keymanesh K."/>
            <person name="Ng V."/>
            <person name="Louie K."/>
            <person name="Northen T."/>
            <person name="Drula E."/>
            <person name="Henrissat B."/>
            <person name="Hsieh H.M."/>
            <person name="Youens-Clark K."/>
            <person name="Lutzoni F."/>
            <person name="Miadlikowska J."/>
            <person name="Eastwood D.C."/>
            <person name="Hamelin R.C."/>
            <person name="Grigoriev I.V."/>
            <person name="U'Ren J.M."/>
        </authorList>
    </citation>
    <scope>NUCLEOTIDE SEQUENCE [LARGE SCALE GENOMIC DNA]</scope>
    <source>
        <strain evidence="1 2">ER1909</strain>
    </source>
</reference>
<organism evidence="1 2">
    <name type="scientific">Hypoxylon rubiginosum</name>
    <dbReference type="NCBI Taxonomy" id="110542"/>
    <lineage>
        <taxon>Eukaryota</taxon>
        <taxon>Fungi</taxon>
        <taxon>Dikarya</taxon>
        <taxon>Ascomycota</taxon>
        <taxon>Pezizomycotina</taxon>
        <taxon>Sordariomycetes</taxon>
        <taxon>Xylariomycetidae</taxon>
        <taxon>Xylariales</taxon>
        <taxon>Hypoxylaceae</taxon>
        <taxon>Hypoxylon</taxon>
    </lineage>
</organism>
<accession>A0ACC0CMP9</accession>
<dbReference type="EMBL" id="MU394388">
    <property type="protein sequence ID" value="KAI6081694.1"/>
    <property type="molecule type" value="Genomic_DNA"/>
</dbReference>
<protein>
    <submittedName>
        <fullName evidence="1">Heterokaryon incompatibility protein-domain-containing protein</fullName>
    </submittedName>
</protein>
<proteinExistence type="predicted"/>
<comment type="caution">
    <text evidence="1">The sequence shown here is derived from an EMBL/GenBank/DDBJ whole genome shotgun (WGS) entry which is preliminary data.</text>
</comment>
<keyword evidence="2" id="KW-1185">Reference proteome</keyword>
<gene>
    <name evidence="1" type="ORF">F4821DRAFT_18632</name>
</gene>
<sequence>MSHQPYPAFNYTPLQPGFIRVLRPVIELNGDLTWTMDAFQLGNDEPFDALSYVWGDQSRTFPLICNNQEFRIHHNLSNALPYLAKRDSPRPIWIDALCINQRDEDEKATQIRFMYRVYRQATQVWIWFGCATEKTSEAISFLPRLSDILSMMDENFVAPTFQSMGFPSSRDPLWKEVLEISCNEWFERLWVVQYIFRKHF</sequence>